<dbReference type="Proteomes" id="UP001268683">
    <property type="component" value="Chromosome"/>
</dbReference>
<organism evidence="1 2">
    <name type="scientific">Temperatibacter marinus</name>
    <dbReference type="NCBI Taxonomy" id="1456591"/>
    <lineage>
        <taxon>Bacteria</taxon>
        <taxon>Pseudomonadati</taxon>
        <taxon>Pseudomonadota</taxon>
        <taxon>Alphaproteobacteria</taxon>
        <taxon>Kordiimonadales</taxon>
        <taxon>Temperatibacteraceae</taxon>
        <taxon>Temperatibacter</taxon>
    </lineage>
</organism>
<keyword evidence="2" id="KW-1185">Reference proteome</keyword>
<dbReference type="GO" id="GO:0016301">
    <property type="term" value="F:kinase activity"/>
    <property type="evidence" value="ECO:0007669"/>
    <property type="project" value="UniProtKB-KW"/>
</dbReference>
<reference evidence="1" key="1">
    <citation type="submission" date="2023-04" db="EMBL/GenBank/DDBJ databases">
        <title>Complete genome sequence of Temperatibacter marinus.</title>
        <authorList>
            <person name="Rong J.-C."/>
            <person name="Yi M.-L."/>
            <person name="Zhao Q."/>
        </authorList>
    </citation>
    <scope>NUCLEOTIDE SEQUENCE</scope>
    <source>
        <strain evidence="1">NBRC 110045</strain>
    </source>
</reference>
<dbReference type="NCBIfam" id="TIGR04352">
    <property type="entry name" value="HprK_rel_A"/>
    <property type="match status" value="1"/>
</dbReference>
<accession>A0AA52EHV3</accession>
<dbReference type="RefSeq" id="WP_310798429.1">
    <property type="nucleotide sequence ID" value="NZ_CP123872.1"/>
</dbReference>
<evidence type="ECO:0000313" key="2">
    <source>
        <dbReference type="Proteomes" id="UP001268683"/>
    </source>
</evidence>
<dbReference type="InterPro" id="IPR027600">
    <property type="entry name" value="HprK-rel_A"/>
</dbReference>
<keyword evidence="1" id="KW-0808">Transferase</keyword>
<name>A0AA52EHV3_9PROT</name>
<dbReference type="EMBL" id="CP123872">
    <property type="protein sequence ID" value="WND02594.1"/>
    <property type="molecule type" value="Genomic_DNA"/>
</dbReference>
<dbReference type="SUPFAM" id="SSF53795">
    <property type="entry name" value="PEP carboxykinase-like"/>
    <property type="match status" value="1"/>
</dbReference>
<gene>
    <name evidence="1" type="ORF">QGN29_13665</name>
</gene>
<dbReference type="Gene3D" id="3.40.50.300">
    <property type="entry name" value="P-loop containing nucleotide triphosphate hydrolases"/>
    <property type="match status" value="1"/>
</dbReference>
<keyword evidence="1" id="KW-0418">Kinase</keyword>
<proteinExistence type="predicted"/>
<dbReference type="KEGG" id="tmk:QGN29_13665"/>
<dbReference type="AlphaFoldDB" id="A0AA52EHV3"/>
<sequence length="308" mass="34445">MEQFLSNFTDHHLAKALKTGKLQFDMGTIKFTVKTSYRNIIPFLRNQYHHVPVCIEEKLSHFTLQLQAPTKLRQYFRRQVVPVNTGFQGLMPLPLHLAPLSLEMGLNLHTALGTYRHLILHAGAVANSKGEAILMPAGSGSGKSTMTAFLMENNYRLLSDEFGIIDMKSGLLKPFPRPVSLKNASIDVVKSFTESDQFSDRFYKTPKGTLAYRRPRQMDLEGRTLDAGCKYILFPKFKVNAPSGGQLKELRTSESILKMIPGSTNYKALGRSGFDALSSVAEQATCYSLEYNSLEDCQSLLRQIGVLS</sequence>
<evidence type="ECO:0000313" key="1">
    <source>
        <dbReference type="EMBL" id="WND02594.1"/>
    </source>
</evidence>
<protein>
    <submittedName>
        <fullName evidence="1">HprK-related kinase A</fullName>
    </submittedName>
</protein>
<dbReference type="InterPro" id="IPR027417">
    <property type="entry name" value="P-loop_NTPase"/>
</dbReference>